<evidence type="ECO:0000256" key="7">
    <source>
        <dbReference type="ARBA" id="ARBA00038326"/>
    </source>
</evidence>
<dbReference type="Pfam" id="PF02137">
    <property type="entry name" value="A_deamin"/>
    <property type="match status" value="1"/>
</dbReference>
<dbReference type="GO" id="GO:0008033">
    <property type="term" value="P:tRNA processing"/>
    <property type="evidence" value="ECO:0007669"/>
    <property type="project" value="UniProtKB-KW"/>
</dbReference>
<evidence type="ECO:0000256" key="6">
    <source>
        <dbReference type="ARBA" id="ARBA00037784"/>
    </source>
</evidence>
<evidence type="ECO:0000256" key="12">
    <source>
        <dbReference type="SAM" id="MobiDB-lite"/>
    </source>
</evidence>
<dbReference type="EMBL" id="GECU01000112">
    <property type="protein sequence ID" value="JAT07595.1"/>
    <property type="molecule type" value="Transcribed_RNA"/>
</dbReference>
<dbReference type="GO" id="GO:0003723">
    <property type="term" value="F:RNA binding"/>
    <property type="evidence" value="ECO:0007669"/>
    <property type="project" value="InterPro"/>
</dbReference>
<evidence type="ECO:0000256" key="4">
    <source>
        <dbReference type="ARBA" id="ARBA00022833"/>
    </source>
</evidence>
<dbReference type="GO" id="GO:0043829">
    <property type="term" value="F:tRNA-specific adenosine-37 deaminase activity"/>
    <property type="evidence" value="ECO:0007669"/>
    <property type="project" value="UniProtKB-EC"/>
</dbReference>
<evidence type="ECO:0000256" key="10">
    <source>
        <dbReference type="ARBA" id="ARBA00041760"/>
    </source>
</evidence>
<keyword evidence="4" id="KW-0862">Zinc</keyword>
<comment type="catalytic activity">
    <reaction evidence="11">
        <text>adenosine(37) in tRNA(Ala) + H2O + H(+) = inosine(37) in tRNA(Ala) + NH4(+)</text>
        <dbReference type="Rhea" id="RHEA:50968"/>
        <dbReference type="Rhea" id="RHEA-COMP:12855"/>
        <dbReference type="Rhea" id="RHEA-COMP:12856"/>
        <dbReference type="ChEBI" id="CHEBI:15377"/>
        <dbReference type="ChEBI" id="CHEBI:15378"/>
        <dbReference type="ChEBI" id="CHEBI:28938"/>
        <dbReference type="ChEBI" id="CHEBI:74411"/>
        <dbReference type="ChEBI" id="CHEBI:82852"/>
        <dbReference type="EC" id="3.5.4.34"/>
    </reaction>
</comment>
<evidence type="ECO:0000256" key="9">
    <source>
        <dbReference type="ARBA" id="ARBA00040502"/>
    </source>
</evidence>
<evidence type="ECO:0000256" key="5">
    <source>
        <dbReference type="ARBA" id="ARBA00037026"/>
    </source>
</evidence>
<evidence type="ECO:0000256" key="3">
    <source>
        <dbReference type="ARBA" id="ARBA00022801"/>
    </source>
</evidence>
<keyword evidence="3" id="KW-0378">Hydrolase</keyword>
<sequence length="423" mass="47118">MRSDFADEIAKKCLAHYQNLPKKGKPVPDKEWTLLSSVVTSLDRKLSVVAMATGTKCLGRSGMSPRGDLVNDSHAEVLARRCFLRYLYDQISKFKQTGDSDIITGLDDQHRYEINSKVEFHFYTSHVPCGDAAIIPKEETCKGKRKLESNEEVTTKRKRMDAVQPNKTECSRDIGPLDAGDSEKKGVEDDIMETLDHCVGEVIGDVYRTGAKCLTGQDSQLPGALYHTVGAVRTKPGRGDPTLSVSCSDKMARWVACGLQGALLSLLLSRPVLLSSVVIGSGGPYSQDVLQRAIITRTGTSHSPHLLHSSVIFPHSRYNNPTSRPCPSSILWALVPHKPLEVCVEGRRQGVTKKCRDNGRLMVCKMELLRTFLQVSGDRFQRMAYRDIKASADQYRINWTQTRSRLGAWTTKPCHLEHFNISE</sequence>
<organism evidence="14">
    <name type="scientific">Homalodisca liturata</name>
    <dbReference type="NCBI Taxonomy" id="320908"/>
    <lineage>
        <taxon>Eukaryota</taxon>
        <taxon>Metazoa</taxon>
        <taxon>Ecdysozoa</taxon>
        <taxon>Arthropoda</taxon>
        <taxon>Hexapoda</taxon>
        <taxon>Insecta</taxon>
        <taxon>Pterygota</taxon>
        <taxon>Neoptera</taxon>
        <taxon>Paraneoptera</taxon>
        <taxon>Hemiptera</taxon>
        <taxon>Auchenorrhyncha</taxon>
        <taxon>Membracoidea</taxon>
        <taxon>Cicadellidae</taxon>
        <taxon>Cicadellinae</taxon>
        <taxon>Proconiini</taxon>
        <taxon>Homalodisca</taxon>
    </lineage>
</organism>
<comment type="similarity">
    <text evidence="7">Belongs to the ADAT1 family.</text>
</comment>
<gene>
    <name evidence="14" type="ORF">g.16035</name>
</gene>
<feature type="region of interest" description="Disordered" evidence="12">
    <location>
        <begin position="158"/>
        <end position="183"/>
    </location>
</feature>
<comment type="function">
    <text evidence="6">Specifically deaminates adenosine-37 to inosine in tRNA-Ala.</text>
</comment>
<dbReference type="PANTHER" id="PTHR46516">
    <property type="entry name" value="TRNA-SPECIFIC ADENOSINE DEAMINASE 1"/>
    <property type="match status" value="1"/>
</dbReference>
<feature type="domain" description="A to I editase" evidence="13">
    <location>
        <begin position="50"/>
        <end position="419"/>
    </location>
</feature>
<dbReference type="EC" id="3.5.4.34" evidence="8"/>
<dbReference type="SMART" id="SM00552">
    <property type="entry name" value="ADEAMc"/>
    <property type="match status" value="1"/>
</dbReference>
<evidence type="ECO:0000256" key="11">
    <source>
        <dbReference type="ARBA" id="ARBA00047635"/>
    </source>
</evidence>
<evidence type="ECO:0000256" key="2">
    <source>
        <dbReference type="ARBA" id="ARBA00022723"/>
    </source>
</evidence>
<reference evidence="14" key="1">
    <citation type="submission" date="2015-11" db="EMBL/GenBank/DDBJ databases">
        <title>De novo transcriptome assembly of four potential Pierce s Disease insect vectors from Arizona vineyards.</title>
        <authorList>
            <person name="Tassone E.E."/>
        </authorList>
    </citation>
    <scope>NUCLEOTIDE SEQUENCE</scope>
</reference>
<evidence type="ECO:0000313" key="14">
    <source>
        <dbReference type="EMBL" id="JAT07595.1"/>
    </source>
</evidence>
<evidence type="ECO:0000259" key="13">
    <source>
        <dbReference type="PROSITE" id="PS50141"/>
    </source>
</evidence>
<name>A0A1B6K858_9HEMI</name>
<keyword evidence="2" id="KW-0479">Metal-binding</keyword>
<dbReference type="AlphaFoldDB" id="A0A1B6K858"/>
<keyword evidence="1" id="KW-0819">tRNA processing</keyword>
<dbReference type="GO" id="GO:0046872">
    <property type="term" value="F:metal ion binding"/>
    <property type="evidence" value="ECO:0007669"/>
    <property type="project" value="UniProtKB-KW"/>
</dbReference>
<comment type="cofactor">
    <cofactor evidence="5">
        <name>1D-myo-inositol hexakisphosphate</name>
        <dbReference type="ChEBI" id="CHEBI:58130"/>
    </cofactor>
</comment>
<dbReference type="PANTHER" id="PTHR46516:SF1">
    <property type="entry name" value="TRNA-SPECIFIC ADENOSINE DEAMINASE 1"/>
    <property type="match status" value="1"/>
</dbReference>
<evidence type="ECO:0000256" key="8">
    <source>
        <dbReference type="ARBA" id="ARBA00038940"/>
    </source>
</evidence>
<protein>
    <recommendedName>
        <fullName evidence="9">tRNA-specific adenosine deaminase 1</fullName>
        <ecNumber evidence="8">3.5.4.34</ecNumber>
    </recommendedName>
    <alternativeName>
        <fullName evidence="10">tRNA-specific adenosine-37 deaminase</fullName>
    </alternativeName>
</protein>
<proteinExistence type="inferred from homology"/>
<evidence type="ECO:0000256" key="1">
    <source>
        <dbReference type="ARBA" id="ARBA00022694"/>
    </source>
</evidence>
<dbReference type="PROSITE" id="PS50141">
    <property type="entry name" value="A_DEAMIN_EDITASE"/>
    <property type="match status" value="1"/>
</dbReference>
<accession>A0A1B6K858</accession>
<dbReference type="InterPro" id="IPR002466">
    <property type="entry name" value="A_deamin"/>
</dbReference>